<sequence>MTLLDNPRATTTDDTGWAGFTAGPSQHGHDVRDLIQRNYTPFTDDASFLTGATDRTLALWARLTEMFPRERALGVYDVDPTTPASITAHAPGYIDQPSETIVGLQTHASLKRAIMPFGGWRTPGSRYCPFIRWARTSGIAWPFRIRCTACYRPIPRCRSGCGPSSAPAASRRSG</sequence>
<dbReference type="AlphaFoldDB" id="A0A1I3DL40"/>
<dbReference type="Proteomes" id="UP000297963">
    <property type="component" value="Unassembled WGS sequence"/>
</dbReference>
<proteinExistence type="predicted"/>
<feature type="region of interest" description="Disordered" evidence="1">
    <location>
        <begin position="1"/>
        <end position="27"/>
    </location>
</feature>
<accession>A0A1I3DL40</accession>
<dbReference type="PANTHER" id="PTHR30191">
    <property type="entry name" value="FORMATE ACETYLTRANSFERASE"/>
    <property type="match status" value="1"/>
</dbReference>
<organism evidence="4 6">
    <name type="scientific">Cryobacterium levicorallinum</name>
    <dbReference type="NCBI Taxonomy" id="995038"/>
    <lineage>
        <taxon>Bacteria</taxon>
        <taxon>Bacillati</taxon>
        <taxon>Actinomycetota</taxon>
        <taxon>Actinomycetes</taxon>
        <taxon>Micrococcales</taxon>
        <taxon>Microbacteriaceae</taxon>
        <taxon>Cryobacterium</taxon>
    </lineage>
</organism>
<dbReference type="GO" id="GO:0008861">
    <property type="term" value="F:formate C-acetyltransferase activity"/>
    <property type="evidence" value="ECO:0007669"/>
    <property type="project" value="TreeGrafter"/>
</dbReference>
<dbReference type="Pfam" id="PF02901">
    <property type="entry name" value="PFL-like"/>
    <property type="match status" value="1"/>
</dbReference>
<dbReference type="Proteomes" id="UP000199681">
    <property type="component" value="Unassembled WGS sequence"/>
</dbReference>
<evidence type="ECO:0000313" key="3">
    <source>
        <dbReference type="EMBL" id="SFH87248.1"/>
    </source>
</evidence>
<reference evidence="3 5" key="1">
    <citation type="submission" date="2016-10" db="EMBL/GenBank/DDBJ databases">
        <authorList>
            <person name="Varghese N."/>
            <person name="Submissions S."/>
        </authorList>
    </citation>
    <scope>NUCLEOTIDE SEQUENCE [LARGE SCALE GENOMIC DNA]</scope>
    <source>
        <strain evidence="3 5">GMCC 1.11211</strain>
    </source>
</reference>
<reference evidence="4 6" key="2">
    <citation type="submission" date="2019-03" db="EMBL/GenBank/DDBJ databases">
        <title>Genomics of glacier-inhabiting Cryobacterium strains.</title>
        <authorList>
            <person name="Liu Q."/>
            <person name="Xin Y.-H."/>
        </authorList>
    </citation>
    <scope>NUCLEOTIDE SEQUENCE [LARGE SCALE GENOMIC DNA]</scope>
    <source>
        <strain evidence="4 6">Hh34</strain>
    </source>
</reference>
<dbReference type="GO" id="GO:0005829">
    <property type="term" value="C:cytosol"/>
    <property type="evidence" value="ECO:0007669"/>
    <property type="project" value="TreeGrafter"/>
</dbReference>
<protein>
    <submittedName>
        <fullName evidence="3">Pyruvate formate lyase-like</fullName>
    </submittedName>
</protein>
<gene>
    <name evidence="4" type="ORF">E3O11_15740</name>
    <name evidence="3" type="ORF">SAMN05216274_1198</name>
</gene>
<evidence type="ECO:0000313" key="6">
    <source>
        <dbReference type="Proteomes" id="UP000297963"/>
    </source>
</evidence>
<dbReference type="Gene3D" id="3.20.70.20">
    <property type="match status" value="1"/>
</dbReference>
<name>A0A1I3DL40_9MICO</name>
<evidence type="ECO:0000313" key="4">
    <source>
        <dbReference type="EMBL" id="TFB81889.1"/>
    </source>
</evidence>
<dbReference type="EMBL" id="FOPW01000019">
    <property type="protein sequence ID" value="SFH87248.1"/>
    <property type="molecule type" value="Genomic_DNA"/>
</dbReference>
<dbReference type="STRING" id="995038.SAMN05216274_1198"/>
<feature type="domain" description="PFL" evidence="2">
    <location>
        <begin position="35"/>
        <end position="122"/>
    </location>
</feature>
<keyword evidence="5" id="KW-1185">Reference proteome</keyword>
<evidence type="ECO:0000313" key="5">
    <source>
        <dbReference type="Proteomes" id="UP000199681"/>
    </source>
</evidence>
<dbReference type="InterPro" id="IPR050244">
    <property type="entry name" value="Auton_GlycylRad_Cofactor"/>
</dbReference>
<dbReference type="PANTHER" id="PTHR30191:SF0">
    <property type="entry name" value="FORMATE ACETYLTRANSFERASE 1"/>
    <property type="match status" value="1"/>
</dbReference>
<evidence type="ECO:0000259" key="2">
    <source>
        <dbReference type="Pfam" id="PF02901"/>
    </source>
</evidence>
<dbReference type="SUPFAM" id="SSF51998">
    <property type="entry name" value="PFL-like glycyl radical enzymes"/>
    <property type="match status" value="1"/>
</dbReference>
<dbReference type="InterPro" id="IPR004184">
    <property type="entry name" value="PFL_dom"/>
</dbReference>
<dbReference type="EMBL" id="SOFE01000028">
    <property type="protein sequence ID" value="TFB81889.1"/>
    <property type="molecule type" value="Genomic_DNA"/>
</dbReference>
<dbReference type="RefSeq" id="WP_134495630.1">
    <property type="nucleotide sequence ID" value="NZ_BKAC01000021.1"/>
</dbReference>
<comment type="caution">
    <text evidence="4">The sequence shown here is derived from an EMBL/GenBank/DDBJ whole genome shotgun (WGS) entry which is preliminary data.</text>
</comment>
<evidence type="ECO:0000256" key="1">
    <source>
        <dbReference type="SAM" id="MobiDB-lite"/>
    </source>
</evidence>